<accession>A0AAN8EA10</accession>
<dbReference type="GO" id="GO:0031942">
    <property type="term" value="C:i-AAA complex"/>
    <property type="evidence" value="ECO:0007669"/>
    <property type="project" value="TreeGrafter"/>
</dbReference>
<protein>
    <submittedName>
        <fullName evidence="1">Uncharacterized protein</fullName>
    </submittedName>
</protein>
<gene>
    <name evidence="1" type="ORF">OHC33_008702</name>
</gene>
<dbReference type="GO" id="GO:0006515">
    <property type="term" value="P:protein quality control for misfolded or incompletely synthesized proteins"/>
    <property type="evidence" value="ECO:0007669"/>
    <property type="project" value="TreeGrafter"/>
</dbReference>
<reference evidence="1 2" key="1">
    <citation type="submission" date="2022-12" db="EMBL/GenBank/DDBJ databases">
        <title>Genomic features and morphological characterization of a novel Knufia sp. strain isolated from spacecraft assembly facility.</title>
        <authorList>
            <person name="Teixeira M."/>
            <person name="Chander A.M."/>
            <person name="Stajich J.E."/>
            <person name="Venkateswaran K."/>
        </authorList>
    </citation>
    <scope>NUCLEOTIDE SEQUENCE [LARGE SCALE GENOMIC DNA]</scope>
    <source>
        <strain evidence="1 2">FJI-L2-BK-P2</strain>
    </source>
</reference>
<keyword evidence="2" id="KW-1185">Reference proteome</keyword>
<dbReference type="PANTHER" id="PTHR28142">
    <property type="entry name" value="MITOCHONDRIAL INNER MEMBRANE I-AAA PROTEASE SUPERCOMPLEX SUBUNIT MGR3-RELATED"/>
    <property type="match status" value="1"/>
</dbReference>
<dbReference type="AlphaFoldDB" id="A0AAN8EA10"/>
<dbReference type="GO" id="GO:0051787">
    <property type="term" value="F:misfolded protein binding"/>
    <property type="evidence" value="ECO:0007669"/>
    <property type="project" value="TreeGrafter"/>
</dbReference>
<proteinExistence type="predicted"/>
<comment type="caution">
    <text evidence="1">The sequence shown here is derived from an EMBL/GenBank/DDBJ whole genome shotgun (WGS) entry which is preliminary data.</text>
</comment>
<evidence type="ECO:0000313" key="1">
    <source>
        <dbReference type="EMBL" id="KAK5950234.1"/>
    </source>
</evidence>
<name>A0AAN8EA10_9EURO</name>
<dbReference type="EMBL" id="JAKLMC020000028">
    <property type="protein sequence ID" value="KAK5950234.1"/>
    <property type="molecule type" value="Genomic_DNA"/>
</dbReference>
<sequence>MSILGLLLYDDYTRISPQYSAYPTKVEYQLRQALQAIHVKPEPAKAEMHFIKALQAAEEHGMDPYSSEVMGIRARLAEMLEKFGHAKAAIEVLEGTIKMCEEKVADIDRGVTKEQPEDTKSLRKGMLKTAIRSRVKASSLYESDYMQDPATAKQVLSDAVGLLVKESQDPQTKGFSEDNSAGLPLDEVASMLSQMGDLYATTGEEPNAVQVYMLTLQPLRAACNGTRSCKEVQVLSNIASTMDLAMKRPGATINGKPATKASLAAARKSILRWVDQAIATAEVVKPEDRDEICEVGLISAEMTKADLLLEDGKNIQAREAFRSIIPRLREKGLDALVRTAEQGIQRAGG</sequence>
<organism evidence="1 2">
    <name type="scientific">Knufia fluminis</name>
    <dbReference type="NCBI Taxonomy" id="191047"/>
    <lineage>
        <taxon>Eukaryota</taxon>
        <taxon>Fungi</taxon>
        <taxon>Dikarya</taxon>
        <taxon>Ascomycota</taxon>
        <taxon>Pezizomycotina</taxon>
        <taxon>Eurotiomycetes</taxon>
        <taxon>Chaetothyriomycetidae</taxon>
        <taxon>Chaetothyriales</taxon>
        <taxon>Trichomeriaceae</taxon>
        <taxon>Knufia</taxon>
    </lineage>
</organism>
<dbReference type="Proteomes" id="UP001316803">
    <property type="component" value="Unassembled WGS sequence"/>
</dbReference>
<dbReference type="PANTHER" id="PTHR28142:SF1">
    <property type="entry name" value="MITOCHONDRIAL INNER MEMBRANE I-AAA PROTEASE SUPERCOMPLEX SUBUNIT MGR3-RELATED"/>
    <property type="match status" value="1"/>
</dbReference>
<evidence type="ECO:0000313" key="2">
    <source>
        <dbReference type="Proteomes" id="UP001316803"/>
    </source>
</evidence>
<dbReference type="InterPro" id="IPR040201">
    <property type="entry name" value="Mrg3-like"/>
</dbReference>